<dbReference type="Proteomes" id="UP001596514">
    <property type="component" value="Unassembled WGS sequence"/>
</dbReference>
<feature type="region of interest" description="Disordered" evidence="2">
    <location>
        <begin position="602"/>
        <end position="622"/>
    </location>
</feature>
<accession>A0ABW2T9H7</accession>
<dbReference type="Gene3D" id="3.30.1540.10">
    <property type="entry name" value="formyl-coa transferase, domain 3"/>
    <property type="match status" value="2"/>
</dbReference>
<proteinExistence type="predicted"/>
<dbReference type="InterPro" id="IPR003673">
    <property type="entry name" value="CoA-Trfase_fam_III"/>
</dbReference>
<dbReference type="EMBL" id="JBHTEE010000001">
    <property type="protein sequence ID" value="MFC7605054.1"/>
    <property type="molecule type" value="Genomic_DNA"/>
</dbReference>
<sequence length="792" mass="83535">MTQRTPYAELRVLEISAGIAASYCGKMFADAGAEVVKIEPPEGDPMRRWSVSGFRPAADGESGALFGYLNAGKKSVLSGTTELFSDVDLVVTDGSAGWDVDAVRRLLPPGSTTVVVSITPFGLDGPYAEAGLPVNEFVLQAMCGSIGGRGWPGEMPLQAGGRIGEWVAGSYAAVAAAAALRRSRRTGQGDVVDVSTFEAMVITMGGLSAVAAGLPDGGQGLPPRNLELPSIVPTADGLVGFCTITAQQFADFLVLIDRADLVEDADLASFAGRLRRREEFAEMVASWAATRTTAEIVEFASALRIPVAPIGTPTTITEIDHFRERGVFVKNASGSLQPRVPYRSGAFDTVGPGEVPAPGAHDGQVSWPARDRAPAAENAADASARPLAGLRVVDFTAFWAGPSATQTLAALGAEVIKVEGLRRPDGMRFSGGRPPTVDQWWEWGLFFLCNNSDKLDLTLELSLPQAREVALRLISTADMVIENFSPRVMGNLGLEWDAVRAANPRATMIRMPAFGLDGPWRDRVGFAQTMEQASGMAWMTGAADGPPLIPRGVCDPLAGLHAAFASIAAFEVRDTTGAGMQVESTMVEAALNVAAEALLEASANGREPRRDGNRGPGAGPQGVYRCAGDDEWVALAVLGDDAWPALARLLGRDDLADRADLAHEPGRRAAGDELDEAIGSWSARVDVGDAVNRLRAAGVAAARVSPAADLLTDAQLTARGFWEPSAHPTTGEFLTAGLPFRLASVTEPWFRTPAPLLGQHNEEILTGILGMSEDEIRVLAEEKVIGTRPAGL</sequence>
<evidence type="ECO:0000313" key="4">
    <source>
        <dbReference type="Proteomes" id="UP001596514"/>
    </source>
</evidence>
<name>A0ABW2T9H7_9ACTN</name>
<evidence type="ECO:0000256" key="2">
    <source>
        <dbReference type="SAM" id="MobiDB-lite"/>
    </source>
</evidence>
<reference evidence="4" key="1">
    <citation type="journal article" date="2019" name="Int. J. Syst. Evol. Microbiol.">
        <title>The Global Catalogue of Microorganisms (GCM) 10K type strain sequencing project: providing services to taxonomists for standard genome sequencing and annotation.</title>
        <authorList>
            <consortium name="The Broad Institute Genomics Platform"/>
            <consortium name="The Broad Institute Genome Sequencing Center for Infectious Disease"/>
            <person name="Wu L."/>
            <person name="Ma J."/>
        </authorList>
    </citation>
    <scope>NUCLEOTIDE SEQUENCE [LARGE SCALE GENOMIC DNA]</scope>
    <source>
        <strain evidence="4">JCM 10083</strain>
    </source>
</reference>
<dbReference type="InterPro" id="IPR023606">
    <property type="entry name" value="CoA-Trfase_III_dom_1_sf"/>
</dbReference>
<comment type="caution">
    <text evidence="3">The sequence shown here is derived from an EMBL/GenBank/DDBJ whole genome shotgun (WGS) entry which is preliminary data.</text>
</comment>
<dbReference type="PANTHER" id="PTHR48207:SF3">
    <property type="entry name" value="SUCCINATE--HYDROXYMETHYLGLUTARATE COA-TRANSFERASE"/>
    <property type="match status" value="1"/>
</dbReference>
<dbReference type="PANTHER" id="PTHR48207">
    <property type="entry name" value="SUCCINATE--HYDROXYMETHYLGLUTARATE COA-TRANSFERASE"/>
    <property type="match status" value="1"/>
</dbReference>
<dbReference type="InterPro" id="IPR044855">
    <property type="entry name" value="CoA-Trfase_III_dom3_sf"/>
</dbReference>
<dbReference type="Gene3D" id="3.40.50.10540">
    <property type="entry name" value="Crotonobetainyl-coa:carnitine coa-transferase, domain 1"/>
    <property type="match status" value="2"/>
</dbReference>
<evidence type="ECO:0000313" key="3">
    <source>
        <dbReference type="EMBL" id="MFC7605054.1"/>
    </source>
</evidence>
<gene>
    <name evidence="3" type="ORF">ACFQVD_33595</name>
</gene>
<dbReference type="InterPro" id="IPR050483">
    <property type="entry name" value="CoA-transferase_III_domain"/>
</dbReference>
<keyword evidence="1 3" id="KW-0808">Transferase</keyword>
<evidence type="ECO:0000256" key="1">
    <source>
        <dbReference type="ARBA" id="ARBA00022679"/>
    </source>
</evidence>
<dbReference type="SUPFAM" id="SSF89796">
    <property type="entry name" value="CoA-transferase family III (CaiB/BaiF)"/>
    <property type="match status" value="2"/>
</dbReference>
<keyword evidence="4" id="KW-1185">Reference proteome</keyword>
<protein>
    <submittedName>
        <fullName evidence="3">CoA transferase</fullName>
    </submittedName>
</protein>
<dbReference type="RefSeq" id="WP_343962411.1">
    <property type="nucleotide sequence ID" value="NZ_BAAAGK010000007.1"/>
</dbReference>
<dbReference type="GO" id="GO:0016740">
    <property type="term" value="F:transferase activity"/>
    <property type="evidence" value="ECO:0007669"/>
    <property type="project" value="UniProtKB-KW"/>
</dbReference>
<organism evidence="3 4">
    <name type="scientific">Streptosporangium amethystogenes subsp. fukuiense</name>
    <dbReference type="NCBI Taxonomy" id="698418"/>
    <lineage>
        <taxon>Bacteria</taxon>
        <taxon>Bacillati</taxon>
        <taxon>Actinomycetota</taxon>
        <taxon>Actinomycetes</taxon>
        <taxon>Streptosporangiales</taxon>
        <taxon>Streptosporangiaceae</taxon>
        <taxon>Streptosporangium</taxon>
    </lineage>
</organism>
<dbReference type="Pfam" id="PF02515">
    <property type="entry name" value="CoA_transf_3"/>
    <property type="match status" value="3"/>
</dbReference>